<evidence type="ECO:0000256" key="1">
    <source>
        <dbReference type="ARBA" id="ARBA00023125"/>
    </source>
</evidence>
<dbReference type="Gene3D" id="3.30.70.270">
    <property type="match status" value="1"/>
</dbReference>
<dbReference type="AlphaFoldDB" id="A0ABD0PIX2"/>
<protein>
    <recommendedName>
        <fullName evidence="4">Reverse transcriptase domain-containing protein</fullName>
    </recommendedName>
</protein>
<gene>
    <name evidence="2" type="ORF">M9458_029663</name>
</gene>
<dbReference type="Proteomes" id="UP001529510">
    <property type="component" value="Unassembled WGS sequence"/>
</dbReference>
<proteinExistence type="predicted"/>
<sequence>MLPFKMLTAKRILSCVRHQDWFAAIDLKDAYFHVSILPRHRPFLWFAFEVLGISVQSPPLWASPVSLCLYLMEGAPAPVWEKGICILNYLNDWLIISHSRDLVLQHLSHLGLRVNWEKSTVVANTDAFKTGWGAVCNGQAASDSWIGPRLQWHINYLELLAVLLALRRFLPMLRDKHVLVHMNNIATVVGAELYSRCALTTAHSSRRMTTPSPGGPAHLEPIRDLFASPESSQCQLFYSLTEALAHSWPWSLLKYTFPPVSHLAQTLCKIREDEEQVLLVIGPPEPGLPSRSVEPHFPRPMINTITQARAPSMRQAYALKWGLFIDWCSSRREDPQRCSVRVVLSFLQEKLERRLSLSTLKVYVAAIAAYHDAVDRE</sequence>
<keyword evidence="3" id="KW-1185">Reference proteome</keyword>
<evidence type="ECO:0000313" key="2">
    <source>
        <dbReference type="EMBL" id="KAL0173695.1"/>
    </source>
</evidence>
<name>A0ABD0PIX2_CIRMR</name>
<dbReference type="GO" id="GO:0003677">
    <property type="term" value="F:DNA binding"/>
    <property type="evidence" value="ECO:0007669"/>
    <property type="project" value="UniProtKB-KW"/>
</dbReference>
<accession>A0ABD0PIX2</accession>
<dbReference type="EMBL" id="JAMKFB020000015">
    <property type="protein sequence ID" value="KAL0173695.1"/>
    <property type="molecule type" value="Genomic_DNA"/>
</dbReference>
<comment type="caution">
    <text evidence="2">The sequence shown here is derived from an EMBL/GenBank/DDBJ whole genome shotgun (WGS) entry which is preliminary data.</text>
</comment>
<dbReference type="InterPro" id="IPR052055">
    <property type="entry name" value="Hepadnavirus_pol/RT"/>
</dbReference>
<dbReference type="SUPFAM" id="SSF56672">
    <property type="entry name" value="DNA/RNA polymerases"/>
    <property type="match status" value="1"/>
</dbReference>
<dbReference type="SUPFAM" id="SSF47823">
    <property type="entry name" value="lambda integrase-like, N-terminal domain"/>
    <property type="match status" value="1"/>
</dbReference>
<dbReference type="InterPro" id="IPR010998">
    <property type="entry name" value="Integrase_recombinase_N"/>
</dbReference>
<organism evidence="2 3">
    <name type="scientific">Cirrhinus mrigala</name>
    <name type="common">Mrigala</name>
    <dbReference type="NCBI Taxonomy" id="683832"/>
    <lineage>
        <taxon>Eukaryota</taxon>
        <taxon>Metazoa</taxon>
        <taxon>Chordata</taxon>
        <taxon>Craniata</taxon>
        <taxon>Vertebrata</taxon>
        <taxon>Euteleostomi</taxon>
        <taxon>Actinopterygii</taxon>
        <taxon>Neopterygii</taxon>
        <taxon>Teleostei</taxon>
        <taxon>Ostariophysi</taxon>
        <taxon>Cypriniformes</taxon>
        <taxon>Cyprinidae</taxon>
        <taxon>Labeoninae</taxon>
        <taxon>Labeonini</taxon>
        <taxon>Cirrhinus</taxon>
    </lineage>
</organism>
<feature type="non-terminal residue" evidence="2">
    <location>
        <position position="377"/>
    </location>
</feature>
<reference evidence="2 3" key="1">
    <citation type="submission" date="2024-05" db="EMBL/GenBank/DDBJ databases">
        <title>Genome sequencing and assembly of Indian major carp, Cirrhinus mrigala (Hamilton, 1822).</title>
        <authorList>
            <person name="Mohindra V."/>
            <person name="Chowdhury L.M."/>
            <person name="Lal K."/>
            <person name="Jena J.K."/>
        </authorList>
    </citation>
    <scope>NUCLEOTIDE SEQUENCE [LARGE SCALE GENOMIC DNA]</scope>
    <source>
        <strain evidence="2">CM1030</strain>
        <tissue evidence="2">Blood</tissue>
    </source>
</reference>
<evidence type="ECO:0000313" key="3">
    <source>
        <dbReference type="Proteomes" id="UP001529510"/>
    </source>
</evidence>
<dbReference type="PANTHER" id="PTHR33050:SF7">
    <property type="entry name" value="RIBONUCLEASE H"/>
    <property type="match status" value="1"/>
</dbReference>
<dbReference type="InterPro" id="IPR043502">
    <property type="entry name" value="DNA/RNA_pol_sf"/>
</dbReference>
<dbReference type="PANTHER" id="PTHR33050">
    <property type="entry name" value="REVERSE TRANSCRIPTASE DOMAIN-CONTAINING PROTEIN"/>
    <property type="match status" value="1"/>
</dbReference>
<keyword evidence="1" id="KW-0238">DNA-binding</keyword>
<dbReference type="InterPro" id="IPR043128">
    <property type="entry name" value="Rev_trsase/Diguanyl_cyclase"/>
</dbReference>
<dbReference type="Gene3D" id="1.10.150.130">
    <property type="match status" value="1"/>
</dbReference>
<evidence type="ECO:0008006" key="4">
    <source>
        <dbReference type="Google" id="ProtNLM"/>
    </source>
</evidence>